<dbReference type="SUPFAM" id="SSF51905">
    <property type="entry name" value="FAD/NAD(P)-binding domain"/>
    <property type="match status" value="1"/>
</dbReference>
<evidence type="ECO:0000256" key="4">
    <source>
        <dbReference type="ARBA" id="ARBA00023002"/>
    </source>
</evidence>
<gene>
    <name evidence="7" type="ORF">GMD42_08285</name>
</gene>
<dbReference type="InterPro" id="IPR027477">
    <property type="entry name" value="Succ_DH/fumarate_Rdtase_cat_sf"/>
</dbReference>
<dbReference type="Pfam" id="PF00890">
    <property type="entry name" value="FAD_binding_2"/>
    <property type="match status" value="1"/>
</dbReference>
<reference evidence="7 8" key="1">
    <citation type="journal article" date="2019" name="Nat. Med.">
        <title>A library of human gut bacterial isolates paired with longitudinal multiomics data enables mechanistic microbiome research.</title>
        <authorList>
            <person name="Poyet M."/>
            <person name="Groussin M."/>
            <person name="Gibbons S.M."/>
            <person name="Avila-Pacheco J."/>
            <person name="Jiang X."/>
            <person name="Kearney S.M."/>
            <person name="Perrotta A.R."/>
            <person name="Berdy B."/>
            <person name="Zhao S."/>
            <person name="Lieberman T.D."/>
            <person name="Swanson P.K."/>
            <person name="Smith M."/>
            <person name="Roesemann S."/>
            <person name="Alexander J.E."/>
            <person name="Rich S.A."/>
            <person name="Livny J."/>
            <person name="Vlamakis H."/>
            <person name="Clish C."/>
            <person name="Bullock K."/>
            <person name="Deik A."/>
            <person name="Scott J."/>
            <person name="Pierce K.A."/>
            <person name="Xavier R.J."/>
            <person name="Alm E.J."/>
        </authorList>
    </citation>
    <scope>NUCLEOTIDE SEQUENCE [LARGE SCALE GENOMIC DNA]</scope>
    <source>
        <strain evidence="7 8">BIOML-A2</strain>
    </source>
</reference>
<evidence type="ECO:0000256" key="2">
    <source>
        <dbReference type="ARBA" id="ARBA00022630"/>
    </source>
</evidence>
<dbReference type="SUPFAM" id="SSF56425">
    <property type="entry name" value="Succinate dehydrogenase/fumarate reductase flavoprotein, catalytic domain"/>
    <property type="match status" value="1"/>
</dbReference>
<name>A0A6I3S1T7_9BURK</name>
<dbReference type="GeneID" id="43348767"/>
<feature type="domain" description="FAD-dependent oxidoreductase 2 FAD-binding" evidence="6">
    <location>
        <begin position="28"/>
        <end position="435"/>
    </location>
</feature>
<organism evidence="7 8">
    <name type="scientific">Parasutterella excrementihominis</name>
    <dbReference type="NCBI Taxonomy" id="487175"/>
    <lineage>
        <taxon>Bacteria</taxon>
        <taxon>Pseudomonadati</taxon>
        <taxon>Pseudomonadota</taxon>
        <taxon>Betaproteobacteria</taxon>
        <taxon>Burkholderiales</taxon>
        <taxon>Sutterellaceae</taxon>
        <taxon>Parasutterella</taxon>
    </lineage>
</organism>
<evidence type="ECO:0000256" key="5">
    <source>
        <dbReference type="RuleBase" id="RU366062"/>
    </source>
</evidence>
<protein>
    <submittedName>
        <fullName evidence="7">Flavocytochrome c</fullName>
    </submittedName>
</protein>
<comment type="caution">
    <text evidence="7">The sequence shown here is derived from an EMBL/GenBank/DDBJ whole genome shotgun (WGS) entry which is preliminary data.</text>
</comment>
<evidence type="ECO:0000256" key="3">
    <source>
        <dbReference type="ARBA" id="ARBA00022827"/>
    </source>
</evidence>
<dbReference type="InterPro" id="IPR010960">
    <property type="entry name" value="Flavocytochrome_c"/>
</dbReference>
<comment type="cofactor">
    <cofactor evidence="1">
        <name>FAD</name>
        <dbReference type="ChEBI" id="CHEBI:57692"/>
    </cofactor>
</comment>
<dbReference type="InterPro" id="IPR003953">
    <property type="entry name" value="FAD-dep_OxRdtase_2_FAD-bd"/>
</dbReference>
<dbReference type="GO" id="GO:0010181">
    <property type="term" value="F:FMN binding"/>
    <property type="evidence" value="ECO:0007669"/>
    <property type="project" value="InterPro"/>
</dbReference>
<dbReference type="PANTHER" id="PTHR43400">
    <property type="entry name" value="FUMARATE REDUCTASE"/>
    <property type="match status" value="1"/>
</dbReference>
<accession>A0A6I3S1T7</accession>
<evidence type="ECO:0000259" key="6">
    <source>
        <dbReference type="Pfam" id="PF00890"/>
    </source>
</evidence>
<evidence type="ECO:0000313" key="8">
    <source>
        <dbReference type="Proteomes" id="UP000462362"/>
    </source>
</evidence>
<evidence type="ECO:0000256" key="1">
    <source>
        <dbReference type="ARBA" id="ARBA00001974"/>
    </source>
</evidence>
<dbReference type="AlphaFoldDB" id="A0A6I3S1T7"/>
<dbReference type="Proteomes" id="UP000462362">
    <property type="component" value="Unassembled WGS sequence"/>
</dbReference>
<keyword evidence="4 5" id="KW-0560">Oxidoreductase</keyword>
<evidence type="ECO:0000313" key="7">
    <source>
        <dbReference type="EMBL" id="MTU43622.1"/>
    </source>
</evidence>
<comment type="similarity">
    <text evidence="5">Belongs to the FAD-dependent oxidoreductase 2 family. FRD/SDH subfamily.</text>
</comment>
<dbReference type="Gene3D" id="3.90.700.10">
    <property type="entry name" value="Succinate dehydrogenase/fumarate reductase flavoprotein, catalytic domain"/>
    <property type="match status" value="1"/>
</dbReference>
<dbReference type="PANTHER" id="PTHR43400:SF7">
    <property type="entry name" value="FAD-DEPENDENT OXIDOREDUCTASE 2 FAD BINDING DOMAIN-CONTAINING PROTEIN"/>
    <property type="match status" value="1"/>
</dbReference>
<dbReference type="NCBIfam" id="TIGR01813">
    <property type="entry name" value="flavo_cyto_c"/>
    <property type="match status" value="1"/>
</dbReference>
<dbReference type="InterPro" id="IPR050315">
    <property type="entry name" value="FAD-oxidoreductase_2"/>
</dbReference>
<keyword evidence="3 5" id="KW-0274">FAD</keyword>
<sequence length="456" mass="50118">MIRRREILALPLLGVVPRAIAQNFHCGILVVGAGGAGLAAALEASAYSDSVVLIEKESFIGGDTLYSGGFFNAPNTEFQNRKGIKDSEEFYLQQITRSANGRGNPKVQTKLAKEAANTLNWLRKNGVTFGDEIYQIYGSGYRRSHKPVTALGSSYVQNLAAACLKNGVSIRTSTRLESFEVLPNQRGFRVTISSKGVSSVITSRALILCAGGFANNPELIRRYVPNLNFKYSDSRGTGEVLQRAIEAGVQVENMDAVECIPEGSILSKYSARLYAMAPGTVFINEDGERFVDEAATRKTISEALIKQGAKRCWTIVDIRSVKRLDKSQQKNLYRAYFAGQVWKNDTLEALCKDINVPFEKVKVSFEQVDPRHRPSVAPFWAVRMYPWIHYTLGGISINEQAECLNKFGIPIPGLYAAGQITGSVHGENRLGGNGLTDAFTFGRIAGKNAARWIKEN</sequence>
<dbReference type="InterPro" id="IPR036188">
    <property type="entry name" value="FAD/NAD-bd_sf"/>
</dbReference>
<dbReference type="GO" id="GO:0016491">
    <property type="term" value="F:oxidoreductase activity"/>
    <property type="evidence" value="ECO:0007669"/>
    <property type="project" value="UniProtKB-KW"/>
</dbReference>
<dbReference type="Gene3D" id="3.50.50.60">
    <property type="entry name" value="FAD/NAD(P)-binding domain"/>
    <property type="match status" value="1"/>
</dbReference>
<proteinExistence type="inferred from homology"/>
<keyword evidence="2 5" id="KW-0285">Flavoprotein</keyword>
<dbReference type="RefSeq" id="WP_008864175.1">
    <property type="nucleotide sequence ID" value="NZ_CAMSPD010000016.1"/>
</dbReference>
<dbReference type="EMBL" id="WNCL01000023">
    <property type="protein sequence ID" value="MTU43622.1"/>
    <property type="molecule type" value="Genomic_DNA"/>
</dbReference>